<dbReference type="EMBL" id="WHNX01000014">
    <property type="protein sequence ID" value="MPW26174.1"/>
    <property type="molecule type" value="Genomic_DNA"/>
</dbReference>
<protein>
    <submittedName>
        <fullName evidence="1">Uncharacterized protein</fullName>
    </submittedName>
</protein>
<gene>
    <name evidence="1" type="ORF">GC105_10270</name>
</gene>
<dbReference type="AlphaFoldDB" id="A0A6A7K9R8"/>
<accession>A0A6A7K9R8</accession>
<dbReference type="RefSeq" id="WP_152804417.1">
    <property type="nucleotide sequence ID" value="NZ_WHNX01000014.1"/>
</dbReference>
<keyword evidence="2" id="KW-1185">Reference proteome</keyword>
<evidence type="ECO:0000313" key="1">
    <source>
        <dbReference type="EMBL" id="MPW26174.1"/>
    </source>
</evidence>
<dbReference type="Proteomes" id="UP000440004">
    <property type="component" value="Unassembled WGS sequence"/>
</dbReference>
<evidence type="ECO:0000313" key="2">
    <source>
        <dbReference type="Proteomes" id="UP000440004"/>
    </source>
</evidence>
<name>A0A6A7K9R8_9FIRM</name>
<sequence length="139" mass="16017">MKKFAVFIILVITIFILTACKDDLSLNNNGMPFHDFKDDDIKGVKLFVVPPEVEVSLSKEQKTQLVDILNNIVIDKKVSFKEDKYVGQLVHIQIVKSDDSVLIIKAFGSYLFIDDVWYDAQYEHCEELNQFSNEIINDI</sequence>
<reference evidence="1 2" key="1">
    <citation type="submission" date="2019-10" db="EMBL/GenBank/DDBJ databases">
        <title>Alkalibaculum tamaniensis sp.nov., a new alkaliphilic acetogen, isolated on methoxylated aromatics from a mud volcano.</title>
        <authorList>
            <person name="Khomyakova M.A."/>
            <person name="Merkel A.Y."/>
            <person name="Bonch-Osmolovskaya E.A."/>
            <person name="Slobodkin A.I."/>
        </authorList>
    </citation>
    <scope>NUCLEOTIDE SEQUENCE [LARGE SCALE GENOMIC DNA]</scope>
    <source>
        <strain evidence="1 2">M08DMB</strain>
    </source>
</reference>
<proteinExistence type="predicted"/>
<comment type="caution">
    <text evidence="1">The sequence shown here is derived from an EMBL/GenBank/DDBJ whole genome shotgun (WGS) entry which is preliminary data.</text>
</comment>
<dbReference type="PROSITE" id="PS51257">
    <property type="entry name" value="PROKAR_LIPOPROTEIN"/>
    <property type="match status" value="1"/>
</dbReference>
<organism evidence="1 2">
    <name type="scientific">Alkalibaculum sporogenes</name>
    <dbReference type="NCBI Taxonomy" id="2655001"/>
    <lineage>
        <taxon>Bacteria</taxon>
        <taxon>Bacillati</taxon>
        <taxon>Bacillota</taxon>
        <taxon>Clostridia</taxon>
        <taxon>Eubacteriales</taxon>
        <taxon>Eubacteriaceae</taxon>
        <taxon>Alkalibaculum</taxon>
    </lineage>
</organism>